<evidence type="ECO:0000313" key="7">
    <source>
        <dbReference type="Proteomes" id="UP000321057"/>
    </source>
</evidence>
<reference evidence="3 6" key="1">
    <citation type="journal article" date="2016" name="Front. Microbiol.">
        <title>Comprehensive Phylogenetic Analysis of Bovine Non-aureus Staphylococci Species Based on Whole-Genome Sequencing.</title>
        <authorList>
            <person name="Naushad S."/>
            <person name="Barkema H.W."/>
            <person name="Luby C."/>
            <person name="Condas L.A."/>
            <person name="Nobrega D.B."/>
            <person name="Carson D.A."/>
            <person name="De Buck J."/>
        </authorList>
    </citation>
    <scope>NUCLEOTIDE SEQUENCE [LARGE SCALE GENOMIC DNA]</scope>
    <source>
        <strain evidence="3 6">SNUC 1388</strain>
    </source>
</reference>
<evidence type="ECO:0000313" key="3">
    <source>
        <dbReference type="EMBL" id="RIL41940.1"/>
    </source>
</evidence>
<dbReference type="Gene3D" id="1.20.120.450">
    <property type="entry name" value="dinb family like domain"/>
    <property type="match status" value="1"/>
</dbReference>
<accession>A0A0D0SPK9</accession>
<feature type="domain" description="DinB-like" evidence="1">
    <location>
        <begin position="27"/>
        <end position="142"/>
    </location>
</feature>
<dbReference type="InterPro" id="IPR024775">
    <property type="entry name" value="DinB-like"/>
</dbReference>
<dbReference type="GeneID" id="93844693"/>
<dbReference type="RefSeq" id="WP_042739391.1">
    <property type="nucleotide sequence ID" value="NZ_BKAX01000013.1"/>
</dbReference>
<evidence type="ECO:0000313" key="2">
    <source>
        <dbReference type="EMBL" id="GEQ06854.1"/>
    </source>
</evidence>
<sequence>MTKKTVYEVIDTGINYLLSGYEKWDNDQVLDDKFELFPNTIHWQYGHVLTIFESGLSLCEQNEVDVVKYNELFGYGSSPTEWGDKEIPSIDEIFNYLKTVPDRARNLTDQQLEQELTETIAGCNTLDELLVLNAIHIPLHAGKIEEMSRVLKQQQ</sequence>
<dbReference type="STRING" id="1293.SH09_09385"/>
<dbReference type="Proteomes" id="UP000283576">
    <property type="component" value="Unassembled WGS sequence"/>
</dbReference>
<reference evidence="2 7" key="3">
    <citation type="submission" date="2019-07" db="EMBL/GenBank/DDBJ databases">
        <title>Whole genome shotgun sequence of Staphylococcus gallinarum NBRC 109767.</title>
        <authorList>
            <person name="Hosoyama A."/>
            <person name="Uohara A."/>
            <person name="Ohji S."/>
            <person name="Ichikawa N."/>
        </authorList>
    </citation>
    <scope>NUCLEOTIDE SEQUENCE [LARGE SCALE GENOMIC DNA]</scope>
    <source>
        <strain evidence="2 7">NBRC 109767</strain>
    </source>
</reference>
<dbReference type="InterPro" id="IPR034660">
    <property type="entry name" value="DinB/YfiT-like"/>
</dbReference>
<dbReference type="EMBL" id="UHDK01000001">
    <property type="protein sequence ID" value="SUM34135.1"/>
    <property type="molecule type" value="Genomic_DNA"/>
</dbReference>
<dbReference type="Proteomes" id="UP000255277">
    <property type="component" value="Unassembled WGS sequence"/>
</dbReference>
<evidence type="ECO:0000313" key="6">
    <source>
        <dbReference type="Proteomes" id="UP000283576"/>
    </source>
</evidence>
<proteinExistence type="predicted"/>
<dbReference type="AlphaFoldDB" id="A0A0D0SPK9"/>
<evidence type="ECO:0000313" key="4">
    <source>
        <dbReference type="EMBL" id="SUM34135.1"/>
    </source>
</evidence>
<organism evidence="3 6">
    <name type="scientific">Staphylococcus gallinarum</name>
    <dbReference type="NCBI Taxonomy" id="1293"/>
    <lineage>
        <taxon>Bacteria</taxon>
        <taxon>Bacillati</taxon>
        <taxon>Bacillota</taxon>
        <taxon>Bacilli</taxon>
        <taxon>Bacillales</taxon>
        <taxon>Staphylococcaceae</taxon>
        <taxon>Staphylococcus</taxon>
    </lineage>
</organism>
<dbReference type="EMBL" id="QXRZ01000007">
    <property type="protein sequence ID" value="RIL41940.1"/>
    <property type="molecule type" value="Genomic_DNA"/>
</dbReference>
<protein>
    <submittedName>
        <fullName evidence="2">DNA damage-inducible protein DinB</fullName>
    </submittedName>
    <submittedName>
        <fullName evidence="3">DinB family protein</fullName>
    </submittedName>
    <submittedName>
        <fullName evidence="4">DinB superfamily protein</fullName>
    </submittedName>
</protein>
<evidence type="ECO:0000313" key="5">
    <source>
        <dbReference type="Proteomes" id="UP000255277"/>
    </source>
</evidence>
<evidence type="ECO:0000259" key="1">
    <source>
        <dbReference type="Pfam" id="PF12867"/>
    </source>
</evidence>
<dbReference type="SUPFAM" id="SSF109854">
    <property type="entry name" value="DinB/YfiT-like putative metalloenzymes"/>
    <property type="match status" value="1"/>
</dbReference>
<keyword evidence="7" id="KW-1185">Reference proteome</keyword>
<dbReference type="Pfam" id="PF12867">
    <property type="entry name" value="DinB_2"/>
    <property type="match status" value="1"/>
</dbReference>
<dbReference type="OrthoDB" id="4295522at2"/>
<gene>
    <name evidence="3" type="ORF">BUZ01_10920</name>
    <name evidence="4" type="ORF">NCTC12195_03643</name>
    <name evidence="2" type="ORF">SGA02_26820</name>
</gene>
<dbReference type="Proteomes" id="UP000321057">
    <property type="component" value="Unassembled WGS sequence"/>
</dbReference>
<reference evidence="4 5" key="2">
    <citation type="submission" date="2018-06" db="EMBL/GenBank/DDBJ databases">
        <authorList>
            <consortium name="Pathogen Informatics"/>
            <person name="Doyle S."/>
        </authorList>
    </citation>
    <scope>NUCLEOTIDE SEQUENCE [LARGE SCALE GENOMIC DNA]</scope>
    <source>
        <strain evidence="4 5">NCTC12195</strain>
    </source>
</reference>
<name>A0A0D0SPK9_STAGA</name>
<dbReference type="EMBL" id="BKAX01000013">
    <property type="protein sequence ID" value="GEQ06854.1"/>
    <property type="molecule type" value="Genomic_DNA"/>
</dbReference>